<protein>
    <submittedName>
        <fullName evidence="2">VMO1: Vitelline membrane outer layer protein 1</fullName>
    </submittedName>
</protein>
<feature type="chain" id="PRO_5043441251" evidence="1">
    <location>
        <begin position="23"/>
        <end position="171"/>
    </location>
</feature>
<accession>A0AAW1BKT8</accession>
<gene>
    <name evidence="2" type="ORF">NXF25_010808</name>
</gene>
<comment type="caution">
    <text evidence="2">The sequence shown here is derived from an EMBL/GenBank/DDBJ whole genome shotgun (WGS) entry which is preliminary data.</text>
</comment>
<name>A0AAW1BKT8_CROAD</name>
<dbReference type="EMBL" id="JAOTOJ010000004">
    <property type="protein sequence ID" value="KAK9402452.1"/>
    <property type="molecule type" value="Genomic_DNA"/>
</dbReference>
<dbReference type="PANTHER" id="PTHR18841:SF2">
    <property type="entry name" value="VITELLINE MEMBRANE OUTER LAYER PROTEIN 1 HOMOLOG"/>
    <property type="match status" value="1"/>
</dbReference>
<dbReference type="AlphaFoldDB" id="A0AAW1BKT8"/>
<dbReference type="Gene3D" id="2.100.10.20">
    <property type="entry name" value="Vitelline membrane outer layer protein I (VOMI)"/>
    <property type="match status" value="1"/>
</dbReference>
<sequence length="171" mass="18332">MELSLCTALLLTISCCLWNTEAGTHGAPLTVPNGGAWGSNEFCPKGYAYDFSLKVEVAQGLGDDTALNGIRLYCTDGSSIESRVGPVNGTYNSAKQFVEGEAPFVMHYEHDMYWERGQGKVGKLDPKPVLSHRFLGFFFSESGKAQGNGDDTAANNIKFICSDGGVCMALA</sequence>
<dbReference type="InterPro" id="IPR005515">
    <property type="entry name" value="VOMI"/>
</dbReference>
<reference evidence="2 3" key="1">
    <citation type="journal article" date="2024" name="Proc. Natl. Acad. Sci. U.S.A.">
        <title>The genetic regulatory architecture and epigenomic basis for age-related changes in rattlesnake venom.</title>
        <authorList>
            <person name="Hogan M.P."/>
            <person name="Holding M.L."/>
            <person name="Nystrom G.S."/>
            <person name="Colston T.J."/>
            <person name="Bartlett D.A."/>
            <person name="Mason A.J."/>
            <person name="Ellsworth S.A."/>
            <person name="Rautsaw R.M."/>
            <person name="Lawrence K.C."/>
            <person name="Strickland J.L."/>
            <person name="He B."/>
            <person name="Fraser P."/>
            <person name="Margres M.J."/>
            <person name="Gilbert D.M."/>
            <person name="Gibbs H.L."/>
            <person name="Parkinson C.L."/>
            <person name="Rokyta D.R."/>
        </authorList>
    </citation>
    <scope>NUCLEOTIDE SEQUENCE [LARGE SCALE GENOMIC DNA]</scope>
    <source>
        <strain evidence="2">DRR0105</strain>
    </source>
</reference>
<feature type="signal peptide" evidence="1">
    <location>
        <begin position="1"/>
        <end position="22"/>
    </location>
</feature>
<organism evidence="2 3">
    <name type="scientific">Crotalus adamanteus</name>
    <name type="common">Eastern diamondback rattlesnake</name>
    <dbReference type="NCBI Taxonomy" id="8729"/>
    <lineage>
        <taxon>Eukaryota</taxon>
        <taxon>Metazoa</taxon>
        <taxon>Chordata</taxon>
        <taxon>Craniata</taxon>
        <taxon>Vertebrata</taxon>
        <taxon>Euteleostomi</taxon>
        <taxon>Lepidosauria</taxon>
        <taxon>Squamata</taxon>
        <taxon>Bifurcata</taxon>
        <taxon>Unidentata</taxon>
        <taxon>Episquamata</taxon>
        <taxon>Toxicofera</taxon>
        <taxon>Serpentes</taxon>
        <taxon>Colubroidea</taxon>
        <taxon>Viperidae</taxon>
        <taxon>Crotalinae</taxon>
        <taxon>Crotalus</taxon>
    </lineage>
</organism>
<dbReference type="SUPFAM" id="SSF51092">
    <property type="entry name" value="Vitelline membrane outer protein-I (VMO-I)"/>
    <property type="match status" value="1"/>
</dbReference>
<evidence type="ECO:0000313" key="2">
    <source>
        <dbReference type="EMBL" id="KAK9402452.1"/>
    </source>
</evidence>
<keyword evidence="3" id="KW-1185">Reference proteome</keyword>
<keyword evidence="1" id="KW-0732">Signal</keyword>
<dbReference type="InterPro" id="IPR036706">
    <property type="entry name" value="VOMI_sf"/>
</dbReference>
<evidence type="ECO:0000256" key="1">
    <source>
        <dbReference type="SAM" id="SignalP"/>
    </source>
</evidence>
<proteinExistence type="predicted"/>
<dbReference type="PANTHER" id="PTHR18841">
    <property type="entry name" value="VITELLINE MEMBRANE OUTER LAYER PROTEIN I-RELATED"/>
    <property type="match status" value="1"/>
</dbReference>
<dbReference type="Pfam" id="PF03762">
    <property type="entry name" value="VOMI"/>
    <property type="match status" value="1"/>
</dbReference>
<dbReference type="GO" id="GO:0005615">
    <property type="term" value="C:extracellular space"/>
    <property type="evidence" value="ECO:0007669"/>
    <property type="project" value="TreeGrafter"/>
</dbReference>
<evidence type="ECO:0000313" key="3">
    <source>
        <dbReference type="Proteomes" id="UP001474421"/>
    </source>
</evidence>
<dbReference type="Proteomes" id="UP001474421">
    <property type="component" value="Unassembled WGS sequence"/>
</dbReference>